<keyword evidence="9" id="KW-1185">Reference proteome</keyword>
<comment type="subcellular location">
    <subcellularLocation>
        <location evidence="1">Membrane</location>
        <topology evidence="1">Single-pass membrane protein</topology>
    </subcellularLocation>
</comment>
<dbReference type="PANTHER" id="PTHR21461">
    <property type="entry name" value="GLYCOSYLTRANSFERASE FAMILY 92 PROTEIN"/>
    <property type="match status" value="1"/>
</dbReference>
<dbReference type="AlphaFoldDB" id="A0A8B7PSA0"/>
<dbReference type="Proteomes" id="UP000694843">
    <property type="component" value="Unplaced"/>
</dbReference>
<evidence type="ECO:0000256" key="5">
    <source>
        <dbReference type="ARBA" id="ARBA00022692"/>
    </source>
</evidence>
<evidence type="ECO:0000256" key="1">
    <source>
        <dbReference type="ARBA" id="ARBA00004167"/>
    </source>
</evidence>
<feature type="transmembrane region" description="Helical" evidence="8">
    <location>
        <begin position="45"/>
        <end position="64"/>
    </location>
</feature>
<dbReference type="InterPro" id="IPR008166">
    <property type="entry name" value="Glyco_transf_92"/>
</dbReference>
<proteinExistence type="inferred from homology"/>
<evidence type="ECO:0000256" key="7">
    <source>
        <dbReference type="ARBA" id="ARBA00023136"/>
    </source>
</evidence>
<evidence type="ECO:0000313" key="10">
    <source>
        <dbReference type="RefSeq" id="XP_018028071.1"/>
    </source>
</evidence>
<dbReference type="GO" id="GO:0005737">
    <property type="term" value="C:cytoplasm"/>
    <property type="evidence" value="ECO:0007669"/>
    <property type="project" value="TreeGrafter"/>
</dbReference>
<dbReference type="Pfam" id="PF01697">
    <property type="entry name" value="Glyco_transf_92"/>
    <property type="match status" value="1"/>
</dbReference>
<comment type="similarity">
    <text evidence="2 8">Belongs to the glycosyltransferase 92 family.</text>
</comment>
<evidence type="ECO:0000313" key="11">
    <source>
        <dbReference type="RefSeq" id="XP_018028072.1"/>
    </source>
</evidence>
<dbReference type="RefSeq" id="XP_018028071.1">
    <property type="nucleotide sequence ID" value="XM_018172582.2"/>
</dbReference>
<keyword evidence="4 8" id="KW-0808">Transferase</keyword>
<organism evidence="9 11">
    <name type="scientific">Hyalella azteca</name>
    <name type="common">Amphipod</name>
    <dbReference type="NCBI Taxonomy" id="294128"/>
    <lineage>
        <taxon>Eukaryota</taxon>
        <taxon>Metazoa</taxon>
        <taxon>Ecdysozoa</taxon>
        <taxon>Arthropoda</taxon>
        <taxon>Crustacea</taxon>
        <taxon>Multicrustacea</taxon>
        <taxon>Malacostraca</taxon>
        <taxon>Eumalacostraca</taxon>
        <taxon>Peracarida</taxon>
        <taxon>Amphipoda</taxon>
        <taxon>Senticaudata</taxon>
        <taxon>Talitrida</taxon>
        <taxon>Talitroidea</taxon>
        <taxon>Hyalellidae</taxon>
        <taxon>Hyalella</taxon>
    </lineage>
</organism>
<dbReference type="RefSeq" id="XP_047741100.1">
    <property type="nucleotide sequence ID" value="XM_047885144.1"/>
</dbReference>
<dbReference type="RefSeq" id="XP_047741080.1">
    <property type="nucleotide sequence ID" value="XM_047885124.1"/>
</dbReference>
<accession>A0A8B7PSA0</accession>
<keyword evidence="6 8" id="KW-1133">Transmembrane helix</keyword>
<dbReference type="GO" id="GO:0016757">
    <property type="term" value="F:glycosyltransferase activity"/>
    <property type="evidence" value="ECO:0007669"/>
    <property type="project" value="UniProtKB-UniRule"/>
</dbReference>
<reference evidence="10 11" key="1">
    <citation type="submission" date="2025-04" db="UniProtKB">
        <authorList>
            <consortium name="RefSeq"/>
        </authorList>
    </citation>
    <scope>IDENTIFICATION</scope>
    <source>
        <tissue evidence="10 11">Whole organism</tissue>
    </source>
</reference>
<keyword evidence="5 8" id="KW-0812">Transmembrane</keyword>
<gene>
    <name evidence="10 11 12 13" type="primary">LOC108683280</name>
</gene>
<dbReference type="GO" id="GO:0016020">
    <property type="term" value="C:membrane"/>
    <property type="evidence" value="ECO:0007669"/>
    <property type="project" value="UniProtKB-SubCell"/>
</dbReference>
<evidence type="ECO:0000256" key="6">
    <source>
        <dbReference type="ARBA" id="ARBA00022989"/>
    </source>
</evidence>
<evidence type="ECO:0000256" key="8">
    <source>
        <dbReference type="RuleBase" id="RU366017"/>
    </source>
</evidence>
<evidence type="ECO:0000256" key="3">
    <source>
        <dbReference type="ARBA" id="ARBA00022676"/>
    </source>
</evidence>
<name>A0A8B7PSA0_HYAAZ</name>
<dbReference type="OrthoDB" id="6433308at2759"/>
<evidence type="ECO:0000313" key="12">
    <source>
        <dbReference type="RefSeq" id="XP_047741080.1"/>
    </source>
</evidence>
<dbReference type="OMA" id="YVNFFGR"/>
<dbReference type="GeneID" id="108683280"/>
<dbReference type="RefSeq" id="XP_018028072.1">
    <property type="nucleotide sequence ID" value="XM_018172583.2"/>
</dbReference>
<keyword evidence="7 8" id="KW-0472">Membrane</keyword>
<dbReference type="KEGG" id="hazt:108683280"/>
<evidence type="ECO:0000256" key="4">
    <source>
        <dbReference type="ARBA" id="ARBA00022679"/>
    </source>
</evidence>
<evidence type="ECO:0000313" key="9">
    <source>
        <dbReference type="Proteomes" id="UP000694843"/>
    </source>
</evidence>
<dbReference type="EC" id="2.4.1.-" evidence="8"/>
<dbReference type="PANTHER" id="PTHR21461:SF40">
    <property type="entry name" value="GLYCOSYLTRANSFERASE FAMILY 92 PROTEIN"/>
    <property type="match status" value="1"/>
</dbReference>
<protein>
    <recommendedName>
        <fullName evidence="8">Glycosyltransferase family 92 protein</fullName>
        <ecNumber evidence="8">2.4.1.-</ecNumber>
    </recommendedName>
</protein>
<keyword evidence="3 8" id="KW-0328">Glycosyltransferase</keyword>
<evidence type="ECO:0000256" key="2">
    <source>
        <dbReference type="ARBA" id="ARBA00007647"/>
    </source>
</evidence>
<evidence type="ECO:0000313" key="13">
    <source>
        <dbReference type="RefSeq" id="XP_047741100.1"/>
    </source>
</evidence>
<sequence>MKTVGSSEYLMQEQYNFESSTSALLPQSPPIVRQQSSSNSTMRKYQQLTLAIMAVVSFVAFIYYKHEYERLRYTLQYMETFGEPPPLDKEMSQQCLFMAQLRSATPAAEWTTVSPDIAVYTSFWDDYSGLGEAKLRTIALISNSLHPTNDLDVKVSYETGEYVLASCEMEKAENRNHVRGASDAFHVVYLVCSPVYTKDTQHLHTVAPYLVQFSTEQGKWTDYKFVHESDSYKTMLDKSAVCVPPNTSPTHSLNYVEFISFYQVLGVKKFVFYGNGLTPTTRELLNKYVDEMAIMVEEKSFNYVPALHSLQSGEGLKTLEYITRQVVELDCMYRHRDAFENVIVLSINEFIIPNQKQSLLEVLKSLSGASGRGKAVSEFHLSTQKVCVDPQHGISQPSNLLLSQQTRSAGGLAEEGTAILRPHLLTSAAGRLGAPGGVMEQHVSPASAVVYKYGHCPTTDTHSDVVHLPTRIKFIDLVEKSVFYRKWKVANIPF</sequence>